<dbReference type="InterPro" id="IPR018378">
    <property type="entry name" value="C-type_lectin_CS"/>
</dbReference>
<name>G5CT93_HALDV</name>
<dbReference type="PANTHER" id="PTHR22803">
    <property type="entry name" value="MANNOSE, PHOSPHOLIPASE, LECTIN RECEPTOR RELATED"/>
    <property type="match status" value="1"/>
</dbReference>
<reference evidence="4" key="1">
    <citation type="submission" date="2011-07" db="EMBL/GenBank/DDBJ databases">
        <title>Cloning and character of perlucin from small abalone Haliotis.</title>
        <authorList>
            <person name="Lin S."/>
            <person name="Wang G."/>
            <person name="Wang Y."/>
        </authorList>
    </citation>
    <scope>NUCLEOTIDE SEQUENCE</scope>
</reference>
<organism evidence="4">
    <name type="scientific">Haliotis diversicolor</name>
    <name type="common">Abalone</name>
    <name type="synonym">Sulculus diversicolor</name>
    <dbReference type="NCBI Taxonomy" id="36095"/>
    <lineage>
        <taxon>Eukaryota</taxon>
        <taxon>Metazoa</taxon>
        <taxon>Spiralia</taxon>
        <taxon>Lophotrochozoa</taxon>
        <taxon>Mollusca</taxon>
        <taxon>Gastropoda</taxon>
        <taxon>Vetigastropoda</taxon>
        <taxon>Lepetellida</taxon>
        <taxon>Haliotoidea</taxon>
        <taxon>Haliotidae</taxon>
        <taxon>Haliotis</taxon>
    </lineage>
</organism>
<protein>
    <submittedName>
        <fullName evidence="4">Perlucin 5</fullName>
    </submittedName>
</protein>
<dbReference type="InterPro" id="IPR050111">
    <property type="entry name" value="C-type_lectin/snaclec_domain"/>
</dbReference>
<evidence type="ECO:0000256" key="1">
    <source>
        <dbReference type="ARBA" id="ARBA00023157"/>
    </source>
</evidence>
<sequence length="164" mass="18484">MRLGLVFVLLCALAPVTVAKDTGRCPEGFLEHGSSCYWFSNILGSFAEARSYCQFLGSHLARITTKDEDDFIRSRAKEENGSPGYWVGATDLIKEGKFMWEGGSPLNYTNWAPGEPNNESGSQKNPEHCLMLAEFFRYEWNDRQCSSGHKFICERKVSTCCCNK</sequence>
<feature type="domain" description="C-type lectin" evidence="3">
    <location>
        <begin position="32"/>
        <end position="154"/>
    </location>
</feature>
<dbReference type="PROSITE" id="PS00615">
    <property type="entry name" value="C_TYPE_LECTIN_1"/>
    <property type="match status" value="1"/>
</dbReference>
<proteinExistence type="evidence at transcript level"/>
<accession>G5CT93</accession>
<keyword evidence="1" id="KW-1015">Disulfide bond</keyword>
<keyword evidence="2" id="KW-0732">Signal</keyword>
<dbReference type="SMART" id="SM00034">
    <property type="entry name" value="CLECT"/>
    <property type="match status" value="1"/>
</dbReference>
<dbReference type="InterPro" id="IPR016186">
    <property type="entry name" value="C-type_lectin-like/link_sf"/>
</dbReference>
<feature type="chain" id="PRO_5003475474" evidence="2">
    <location>
        <begin position="20"/>
        <end position="164"/>
    </location>
</feature>
<evidence type="ECO:0000256" key="2">
    <source>
        <dbReference type="SAM" id="SignalP"/>
    </source>
</evidence>
<dbReference type="SUPFAM" id="SSF56436">
    <property type="entry name" value="C-type lectin-like"/>
    <property type="match status" value="1"/>
</dbReference>
<feature type="signal peptide" evidence="2">
    <location>
        <begin position="1"/>
        <end position="19"/>
    </location>
</feature>
<dbReference type="AlphaFoldDB" id="G5CT93"/>
<dbReference type="EMBL" id="JN314431">
    <property type="protein sequence ID" value="AEQ16379.1"/>
    <property type="molecule type" value="mRNA"/>
</dbReference>
<dbReference type="InterPro" id="IPR001304">
    <property type="entry name" value="C-type_lectin-like"/>
</dbReference>
<dbReference type="CDD" id="cd00037">
    <property type="entry name" value="CLECT"/>
    <property type="match status" value="1"/>
</dbReference>
<dbReference type="PROSITE" id="PS50041">
    <property type="entry name" value="C_TYPE_LECTIN_2"/>
    <property type="match status" value="1"/>
</dbReference>
<evidence type="ECO:0000259" key="3">
    <source>
        <dbReference type="PROSITE" id="PS50041"/>
    </source>
</evidence>
<dbReference type="Gene3D" id="3.10.100.10">
    <property type="entry name" value="Mannose-Binding Protein A, subunit A"/>
    <property type="match status" value="1"/>
</dbReference>
<evidence type="ECO:0000313" key="4">
    <source>
        <dbReference type="EMBL" id="AEQ16379.1"/>
    </source>
</evidence>
<dbReference type="Pfam" id="PF00059">
    <property type="entry name" value="Lectin_C"/>
    <property type="match status" value="1"/>
</dbReference>
<dbReference type="InterPro" id="IPR016187">
    <property type="entry name" value="CTDL_fold"/>
</dbReference>